<gene>
    <name evidence="1" type="ORF">LCGC14_0981130</name>
</gene>
<evidence type="ECO:0000313" key="1">
    <source>
        <dbReference type="EMBL" id="KKN15921.1"/>
    </source>
</evidence>
<name>A0A0F9QS28_9ZZZZ</name>
<reference evidence="1" key="1">
    <citation type="journal article" date="2015" name="Nature">
        <title>Complex archaea that bridge the gap between prokaryotes and eukaryotes.</title>
        <authorList>
            <person name="Spang A."/>
            <person name="Saw J.H."/>
            <person name="Jorgensen S.L."/>
            <person name="Zaremba-Niedzwiedzka K."/>
            <person name="Martijn J."/>
            <person name="Lind A.E."/>
            <person name="van Eijk R."/>
            <person name="Schleper C."/>
            <person name="Guy L."/>
            <person name="Ettema T.J."/>
        </authorList>
    </citation>
    <scope>NUCLEOTIDE SEQUENCE</scope>
</reference>
<dbReference type="SUPFAM" id="SSF52540">
    <property type="entry name" value="P-loop containing nucleoside triphosphate hydrolases"/>
    <property type="match status" value="1"/>
</dbReference>
<proteinExistence type="predicted"/>
<comment type="caution">
    <text evidence="1">The sequence shown here is derived from an EMBL/GenBank/DDBJ whole genome shotgun (WGS) entry which is preliminary data.</text>
</comment>
<accession>A0A0F9QS28</accession>
<protein>
    <submittedName>
        <fullName evidence="1">Uncharacterized protein</fullName>
    </submittedName>
</protein>
<sequence>MSSEVKKCLRCGENYEPQHWDALGMHLLRGNGNCPQCWAVIGVEKEAKDKVERQAEINTIRHLCLISSGIPHKFLSQGFSSFDKGWQDKAMAYCKKYADDFPIGERPFGYPSLFLWAEGTASNPKGNGTGKSHLSCAIAHRIIERWDGEGIDYDYPIGANDRTRGIICPRIYFVSEPDLFRQIQATYSFNREEGQQRDSEDDIIRKLTYCDLLILDDVGKERRPNPDFIQRTLFGLIDGRYKLELPMILTVNYNADGLRAHLEDASFDRFFEMIGGKSVNMDGESYRRKK</sequence>
<dbReference type="AlphaFoldDB" id="A0A0F9QS28"/>
<organism evidence="1">
    <name type="scientific">marine sediment metagenome</name>
    <dbReference type="NCBI Taxonomy" id="412755"/>
    <lineage>
        <taxon>unclassified sequences</taxon>
        <taxon>metagenomes</taxon>
        <taxon>ecological metagenomes</taxon>
    </lineage>
</organism>
<dbReference type="Gene3D" id="3.40.50.300">
    <property type="entry name" value="P-loop containing nucleotide triphosphate hydrolases"/>
    <property type="match status" value="1"/>
</dbReference>
<dbReference type="EMBL" id="LAZR01003665">
    <property type="protein sequence ID" value="KKN15921.1"/>
    <property type="molecule type" value="Genomic_DNA"/>
</dbReference>
<dbReference type="InterPro" id="IPR027417">
    <property type="entry name" value="P-loop_NTPase"/>
</dbReference>